<comment type="similarity">
    <text evidence="1">Belongs to the DeSI family.</text>
</comment>
<gene>
    <name evidence="5" type="ORF">AAND1436_LOCUS10800</name>
</gene>
<organism evidence="5">
    <name type="scientific">Alexandrium andersonii</name>
    <dbReference type="NCBI Taxonomy" id="327968"/>
    <lineage>
        <taxon>Eukaryota</taxon>
        <taxon>Sar</taxon>
        <taxon>Alveolata</taxon>
        <taxon>Dinophyceae</taxon>
        <taxon>Gonyaulacales</taxon>
        <taxon>Pyrocystaceae</taxon>
        <taxon>Alexandrium</taxon>
    </lineage>
</organism>
<evidence type="ECO:0000256" key="2">
    <source>
        <dbReference type="ARBA" id="ARBA00022670"/>
    </source>
</evidence>
<proteinExistence type="inferred from homology"/>
<keyword evidence="2" id="KW-0645">Protease</keyword>
<dbReference type="GO" id="GO:0016579">
    <property type="term" value="P:protein deubiquitination"/>
    <property type="evidence" value="ECO:0007669"/>
    <property type="project" value="TreeGrafter"/>
</dbReference>
<dbReference type="Gene3D" id="3.90.1720.30">
    <property type="entry name" value="PPPDE domains"/>
    <property type="match status" value="1"/>
</dbReference>
<dbReference type="AlphaFoldDB" id="A0A7S2FIS2"/>
<accession>A0A7S2FIS2</accession>
<dbReference type="InterPro" id="IPR042266">
    <property type="entry name" value="PPPDE_sf"/>
</dbReference>
<dbReference type="Pfam" id="PF05903">
    <property type="entry name" value="Peptidase_C97"/>
    <property type="match status" value="1"/>
</dbReference>
<reference evidence="5" key="1">
    <citation type="submission" date="2021-01" db="EMBL/GenBank/DDBJ databases">
        <authorList>
            <person name="Corre E."/>
            <person name="Pelletier E."/>
            <person name="Niang G."/>
            <person name="Scheremetjew M."/>
            <person name="Finn R."/>
            <person name="Kale V."/>
            <person name="Holt S."/>
            <person name="Cochrane G."/>
            <person name="Meng A."/>
            <person name="Brown T."/>
            <person name="Cohen L."/>
        </authorList>
    </citation>
    <scope>NUCLEOTIDE SEQUENCE</scope>
    <source>
        <strain evidence="5">CCMP2222</strain>
    </source>
</reference>
<evidence type="ECO:0000259" key="4">
    <source>
        <dbReference type="PROSITE" id="PS51858"/>
    </source>
</evidence>
<feature type="domain" description="PPPDE" evidence="4">
    <location>
        <begin position="19"/>
        <end position="161"/>
    </location>
</feature>
<dbReference type="EMBL" id="HBGQ01021811">
    <property type="protein sequence ID" value="CAD9395482.1"/>
    <property type="molecule type" value="Transcribed_RNA"/>
</dbReference>
<dbReference type="GO" id="GO:0101005">
    <property type="term" value="F:deubiquitinase activity"/>
    <property type="evidence" value="ECO:0007669"/>
    <property type="project" value="TreeGrafter"/>
</dbReference>
<dbReference type="PANTHER" id="PTHR12378:SF80">
    <property type="entry name" value="IP06716P-RELATED"/>
    <property type="match status" value="1"/>
</dbReference>
<sequence length="207" mass="22488">MGDALSSEHADGADVKGQIPVHLNIYDLGTTCGGKILNGLLSPFGTGAFHCGVEILGYEWSFRSTPGWKGNGVFWCEPRRCKGHNYSESILMGYSIRSEVEVLLILQKLMGSWCAADYHVLRRNCCHFSDEVCKRLGVGGIPSRVRNLADASAAATGPLCGFLLCNASKSLGDEEDDDGEVFSRHRLRSWSYDDATGEMLRAPAPGL</sequence>
<keyword evidence="3" id="KW-0378">Hydrolase</keyword>
<evidence type="ECO:0000256" key="1">
    <source>
        <dbReference type="ARBA" id="ARBA00008140"/>
    </source>
</evidence>
<dbReference type="PROSITE" id="PS51858">
    <property type="entry name" value="PPPDE"/>
    <property type="match status" value="1"/>
</dbReference>
<protein>
    <recommendedName>
        <fullName evidence="4">PPPDE domain-containing protein</fullName>
    </recommendedName>
</protein>
<evidence type="ECO:0000313" key="5">
    <source>
        <dbReference type="EMBL" id="CAD9395482.1"/>
    </source>
</evidence>
<name>A0A7S2FIS2_9DINO</name>
<dbReference type="GO" id="GO:0006508">
    <property type="term" value="P:proteolysis"/>
    <property type="evidence" value="ECO:0007669"/>
    <property type="project" value="UniProtKB-KW"/>
</dbReference>
<dbReference type="PANTHER" id="PTHR12378">
    <property type="entry name" value="DESUMOYLATING ISOPEPTIDASE"/>
    <property type="match status" value="1"/>
</dbReference>
<dbReference type="InterPro" id="IPR008580">
    <property type="entry name" value="PPPDE_dom"/>
</dbReference>
<evidence type="ECO:0000256" key="3">
    <source>
        <dbReference type="ARBA" id="ARBA00022801"/>
    </source>
</evidence>
<dbReference type="SMART" id="SM01179">
    <property type="entry name" value="DUF862"/>
    <property type="match status" value="1"/>
</dbReference>